<evidence type="ECO:0000256" key="1">
    <source>
        <dbReference type="SAM" id="MobiDB-lite"/>
    </source>
</evidence>
<sequence>MTSRNRSGETQDSAPGSQDRPGAAEQTTEQTGGGASGPALVRIQDLAGRPRGTGFLADHHGTLVTSHEAIDGLPRFVLYGAGTAAMSCPPTR</sequence>
<feature type="region of interest" description="Disordered" evidence="1">
    <location>
        <begin position="1"/>
        <end position="40"/>
    </location>
</feature>
<accession>S4MZW6</accession>
<gene>
    <name evidence="2" type="ORF">STAFG_0098</name>
</gene>
<evidence type="ECO:0000313" key="3">
    <source>
        <dbReference type="Proteomes" id="UP000015001"/>
    </source>
</evidence>
<dbReference type="EMBL" id="AOPY01000521">
    <property type="protein sequence ID" value="EPJ42846.1"/>
    <property type="molecule type" value="Genomic_DNA"/>
</dbReference>
<reference evidence="2 3" key="1">
    <citation type="submission" date="2013-02" db="EMBL/GenBank/DDBJ databases">
        <title>Draft Genome Sequence of Streptomyces afghaniensis, Which Produces Compounds of the Julimycin B-Complex.</title>
        <authorList>
            <person name="Gruening B.A."/>
            <person name="Praeg A."/>
            <person name="Erxleben A."/>
            <person name="Guenther S."/>
            <person name="Fiedler H.-P."/>
            <person name="Goodfellow M."/>
            <person name="Mueller M."/>
        </authorList>
    </citation>
    <scope>NUCLEOTIDE SEQUENCE [LARGE SCALE GENOMIC DNA]</scope>
    <source>
        <strain evidence="2 3">772</strain>
    </source>
</reference>
<evidence type="ECO:0008006" key="4">
    <source>
        <dbReference type="Google" id="ProtNLM"/>
    </source>
</evidence>
<dbReference type="AlphaFoldDB" id="S4MZW6"/>
<keyword evidence="3" id="KW-1185">Reference proteome</keyword>
<dbReference type="HOGENOM" id="CLU_2411783_0_0_11"/>
<name>S4MZW6_9ACTN</name>
<dbReference type="Proteomes" id="UP000015001">
    <property type="component" value="Unassembled WGS sequence"/>
</dbReference>
<comment type="caution">
    <text evidence="2">The sequence shown here is derived from an EMBL/GenBank/DDBJ whole genome shotgun (WGS) entry which is preliminary data.</text>
</comment>
<proteinExistence type="predicted"/>
<feature type="compositionally biased region" description="Polar residues" evidence="1">
    <location>
        <begin position="1"/>
        <end position="16"/>
    </location>
</feature>
<protein>
    <recommendedName>
        <fullName evidence="4">Trypsin-like peptidase domain-containing protein</fullName>
    </recommendedName>
</protein>
<dbReference type="OrthoDB" id="4194218at2"/>
<dbReference type="PATRIC" id="fig|1283301.3.peg.93"/>
<evidence type="ECO:0000313" key="2">
    <source>
        <dbReference type="EMBL" id="EPJ42846.1"/>
    </source>
</evidence>
<organism evidence="2 3">
    <name type="scientific">Streptomyces afghaniensis 772</name>
    <dbReference type="NCBI Taxonomy" id="1283301"/>
    <lineage>
        <taxon>Bacteria</taxon>
        <taxon>Bacillati</taxon>
        <taxon>Actinomycetota</taxon>
        <taxon>Actinomycetes</taxon>
        <taxon>Kitasatosporales</taxon>
        <taxon>Streptomycetaceae</taxon>
        <taxon>Streptomyces</taxon>
    </lineage>
</organism>